<dbReference type="Pfam" id="PF00497">
    <property type="entry name" value="SBP_bac_3"/>
    <property type="match status" value="1"/>
</dbReference>
<dbReference type="Gene3D" id="3.40.190.10">
    <property type="entry name" value="Periplasmic binding protein-like II"/>
    <property type="match status" value="2"/>
</dbReference>
<evidence type="ECO:0000256" key="2">
    <source>
        <dbReference type="SAM" id="SignalP"/>
    </source>
</evidence>
<keyword evidence="1 2" id="KW-0732">Signal</keyword>
<keyword evidence="5" id="KW-1185">Reference proteome</keyword>
<protein>
    <submittedName>
        <fullName evidence="4">ABC-type amino acid transport substrate-binding protein</fullName>
    </submittedName>
</protein>
<feature type="signal peptide" evidence="2">
    <location>
        <begin position="1"/>
        <end position="25"/>
    </location>
</feature>
<dbReference type="EMBL" id="QRDW01000002">
    <property type="protein sequence ID" value="RED52114.1"/>
    <property type="molecule type" value="Genomic_DNA"/>
</dbReference>
<dbReference type="SUPFAM" id="SSF53850">
    <property type="entry name" value="Periplasmic binding protein-like II"/>
    <property type="match status" value="1"/>
</dbReference>
<comment type="caution">
    <text evidence="4">The sequence shown here is derived from an EMBL/GenBank/DDBJ whole genome shotgun (WGS) entry which is preliminary data.</text>
</comment>
<organism evidence="4 5">
    <name type="scientific">Aestuariispira insulae</name>
    <dbReference type="NCBI Taxonomy" id="1461337"/>
    <lineage>
        <taxon>Bacteria</taxon>
        <taxon>Pseudomonadati</taxon>
        <taxon>Pseudomonadota</taxon>
        <taxon>Alphaproteobacteria</taxon>
        <taxon>Rhodospirillales</taxon>
        <taxon>Kiloniellaceae</taxon>
        <taxon>Aestuariispira</taxon>
    </lineage>
</organism>
<feature type="domain" description="Solute-binding protein family 3/N-terminal" evidence="3">
    <location>
        <begin position="36"/>
        <end position="250"/>
    </location>
</feature>
<evidence type="ECO:0000313" key="5">
    <source>
        <dbReference type="Proteomes" id="UP000256845"/>
    </source>
</evidence>
<name>A0A3D9HRH8_9PROT</name>
<dbReference type="PANTHER" id="PTHR35936">
    <property type="entry name" value="MEMBRANE-BOUND LYTIC MUREIN TRANSGLYCOSYLASE F"/>
    <property type="match status" value="1"/>
</dbReference>
<reference evidence="4 5" key="1">
    <citation type="submission" date="2018-07" db="EMBL/GenBank/DDBJ databases">
        <title>Genomic Encyclopedia of Type Strains, Phase III (KMG-III): the genomes of soil and plant-associated and newly described type strains.</title>
        <authorList>
            <person name="Whitman W."/>
        </authorList>
    </citation>
    <scope>NUCLEOTIDE SEQUENCE [LARGE SCALE GENOMIC DNA]</scope>
    <source>
        <strain evidence="4 5">CECT 8488</strain>
    </source>
</reference>
<accession>A0A3D9HRH8</accession>
<dbReference type="SMART" id="SM00062">
    <property type="entry name" value="PBPb"/>
    <property type="match status" value="1"/>
</dbReference>
<evidence type="ECO:0000256" key="1">
    <source>
        <dbReference type="ARBA" id="ARBA00022729"/>
    </source>
</evidence>
<gene>
    <name evidence="4" type="ORF">DFP90_102132</name>
</gene>
<proteinExistence type="predicted"/>
<evidence type="ECO:0000313" key="4">
    <source>
        <dbReference type="EMBL" id="RED52114.1"/>
    </source>
</evidence>
<dbReference type="InterPro" id="IPR001638">
    <property type="entry name" value="Solute-binding_3/MltF_N"/>
</dbReference>
<dbReference type="Proteomes" id="UP000256845">
    <property type="component" value="Unassembled WGS sequence"/>
</dbReference>
<feature type="chain" id="PRO_5017657095" evidence="2">
    <location>
        <begin position="26"/>
        <end position="250"/>
    </location>
</feature>
<dbReference type="AlphaFoldDB" id="A0A3D9HRH8"/>
<sequence>MKKMRLIVLLFTMLLLALASLPAKAQKVVLTGGHNVIPVMYESKAGPTGFAIEIARTAMERAGLEVEVKLYPWARAVAIAKHGDAFITGFSYTETRAHDFAYSDLLVNENMILVTRNGHEIPFDRAEDLTGRQIGYLNGSTFGPEFENLKRYFNPDPDTQTSRRIQKLMMGRLDGAIFAQSMIAYFPELFNTNIEDLTVLPRKVGESAMYLATAQNTAHATLMTRINSAINEMHADGTVAALYARKYAYP</sequence>
<dbReference type="PANTHER" id="PTHR35936:SF25">
    <property type="entry name" value="ABC TRANSPORTER SUBSTRATE-BINDING PROTEIN"/>
    <property type="match status" value="1"/>
</dbReference>
<evidence type="ECO:0000259" key="3">
    <source>
        <dbReference type="SMART" id="SM00062"/>
    </source>
</evidence>
<dbReference type="RefSeq" id="WP_181905225.1">
    <property type="nucleotide sequence ID" value="NZ_QRDW01000002.1"/>
</dbReference>